<dbReference type="EMBL" id="AM445970">
    <property type="protein sequence ID" value="CAN67504.1"/>
    <property type="molecule type" value="Genomic_DNA"/>
</dbReference>
<protein>
    <submittedName>
        <fullName evidence="1">Uncharacterized protein</fullName>
    </submittedName>
</protein>
<gene>
    <name evidence="1" type="ORF">VITISV_019000</name>
</gene>
<proteinExistence type="predicted"/>
<reference evidence="1" key="1">
    <citation type="journal article" date="2007" name="PLoS ONE">
        <title>The first genome sequence of an elite grapevine cultivar (Pinot noir Vitis vinifera L.): coping with a highly heterozygous genome.</title>
        <authorList>
            <person name="Velasco R."/>
            <person name="Zharkikh A."/>
            <person name="Troggio M."/>
            <person name="Cartwright D.A."/>
            <person name="Cestaro A."/>
            <person name="Pruss D."/>
            <person name="Pindo M."/>
            <person name="FitzGerald L.M."/>
            <person name="Vezzulli S."/>
            <person name="Reid J."/>
            <person name="Malacarne G."/>
            <person name="Iliev D."/>
            <person name="Coppola G."/>
            <person name="Wardell B."/>
            <person name="Micheletti D."/>
            <person name="Macalma T."/>
            <person name="Facci M."/>
            <person name="Mitchell J.T."/>
            <person name="Perazzolli M."/>
            <person name="Eldredge G."/>
            <person name="Gatto P."/>
            <person name="Oyzerski R."/>
            <person name="Moretto M."/>
            <person name="Gutin N."/>
            <person name="Stefanini M."/>
            <person name="Chen Y."/>
            <person name="Segala C."/>
            <person name="Davenport C."/>
            <person name="Dematte L."/>
            <person name="Mraz A."/>
            <person name="Battilana J."/>
            <person name="Stormo K."/>
            <person name="Costa F."/>
            <person name="Tao Q."/>
            <person name="Si-Ammour A."/>
            <person name="Harkins T."/>
            <person name="Lackey A."/>
            <person name="Perbost C."/>
            <person name="Taillon B."/>
            <person name="Stella A."/>
            <person name="Solovyev V."/>
            <person name="Fawcett J.A."/>
            <person name="Sterck L."/>
            <person name="Vandepoele K."/>
            <person name="Grando S.M."/>
            <person name="Toppo S."/>
            <person name="Moser C."/>
            <person name="Lanchbury J."/>
            <person name="Bogden R."/>
            <person name="Skolnick M."/>
            <person name="Sgaramella V."/>
            <person name="Bhatnagar S.K."/>
            <person name="Fontana P."/>
            <person name="Gutin A."/>
            <person name="Van de Peer Y."/>
            <person name="Salamini F."/>
            <person name="Viola R."/>
        </authorList>
    </citation>
    <scope>NUCLEOTIDE SEQUENCE</scope>
</reference>
<dbReference type="PANTHER" id="PTHR36617">
    <property type="entry name" value="PROTEIN, PUTATIVE-RELATED"/>
    <property type="match status" value="1"/>
</dbReference>
<sequence length="152" mass="17595">MEGGWCSKEVRGGYGIGLWKVIRKLWDLVFCRVSFSVRNGKRIKFWKDKCCGDEPLNISFPSLFALSNSKAAWVVDLWQHSNERGVWNPIFPRPLNDWEIDMMERFLARLQDKVVDEGSEDKIWWVEAKNGTFSVKSLYASLETGSLVQFPS</sequence>
<name>A5B451_VITVI</name>
<accession>A5B451</accession>
<dbReference type="ExpressionAtlas" id="A5B451">
    <property type="expression patterns" value="baseline and differential"/>
</dbReference>
<evidence type="ECO:0000313" key="1">
    <source>
        <dbReference type="EMBL" id="CAN67504.1"/>
    </source>
</evidence>
<organism evidence="1">
    <name type="scientific">Vitis vinifera</name>
    <name type="common">Grape</name>
    <dbReference type="NCBI Taxonomy" id="29760"/>
    <lineage>
        <taxon>Eukaryota</taxon>
        <taxon>Viridiplantae</taxon>
        <taxon>Streptophyta</taxon>
        <taxon>Embryophyta</taxon>
        <taxon>Tracheophyta</taxon>
        <taxon>Spermatophyta</taxon>
        <taxon>Magnoliopsida</taxon>
        <taxon>eudicotyledons</taxon>
        <taxon>Gunneridae</taxon>
        <taxon>Pentapetalae</taxon>
        <taxon>rosids</taxon>
        <taxon>Vitales</taxon>
        <taxon>Vitaceae</taxon>
        <taxon>Viteae</taxon>
        <taxon>Vitis</taxon>
    </lineage>
</organism>
<dbReference type="AlphaFoldDB" id="A5B451"/>
<dbReference type="PANTHER" id="PTHR36617:SF16">
    <property type="entry name" value="OS04G0516500 PROTEIN"/>
    <property type="match status" value="1"/>
</dbReference>